<dbReference type="EMBL" id="PKPP01006262">
    <property type="protein sequence ID" value="PWA57097.1"/>
    <property type="molecule type" value="Genomic_DNA"/>
</dbReference>
<dbReference type="STRING" id="35608.A0A2U1M786"/>
<feature type="compositionally biased region" description="Basic and acidic residues" evidence="1">
    <location>
        <begin position="111"/>
        <end position="138"/>
    </location>
</feature>
<sequence>MRPAEREKVEAYFKQKIGSVISEVGRTSPDLKAVYHYVALEEKERKASKNCEDARDEVNIKVIVDLVIIVFGEEVEDVCQVVQGNDDSAATFIEDNAHPKGNTESLNQLVKSEDETNHLVENKEGIDSTDHTDYDDVAKPVSRSST</sequence>
<protein>
    <submittedName>
        <fullName evidence="2">Structural maintenance of chromosomes protein 1</fullName>
    </submittedName>
</protein>
<evidence type="ECO:0000313" key="3">
    <source>
        <dbReference type="Proteomes" id="UP000245207"/>
    </source>
</evidence>
<dbReference type="AlphaFoldDB" id="A0A2U1M786"/>
<proteinExistence type="predicted"/>
<feature type="region of interest" description="Disordered" evidence="1">
    <location>
        <begin position="92"/>
        <end position="146"/>
    </location>
</feature>
<evidence type="ECO:0000313" key="2">
    <source>
        <dbReference type="EMBL" id="PWA57097.1"/>
    </source>
</evidence>
<evidence type="ECO:0000256" key="1">
    <source>
        <dbReference type="SAM" id="MobiDB-lite"/>
    </source>
</evidence>
<comment type="caution">
    <text evidence="2">The sequence shown here is derived from an EMBL/GenBank/DDBJ whole genome shotgun (WGS) entry which is preliminary data.</text>
</comment>
<keyword evidence="3" id="KW-1185">Reference proteome</keyword>
<accession>A0A2U1M786</accession>
<organism evidence="2 3">
    <name type="scientific">Artemisia annua</name>
    <name type="common">Sweet wormwood</name>
    <dbReference type="NCBI Taxonomy" id="35608"/>
    <lineage>
        <taxon>Eukaryota</taxon>
        <taxon>Viridiplantae</taxon>
        <taxon>Streptophyta</taxon>
        <taxon>Embryophyta</taxon>
        <taxon>Tracheophyta</taxon>
        <taxon>Spermatophyta</taxon>
        <taxon>Magnoliopsida</taxon>
        <taxon>eudicotyledons</taxon>
        <taxon>Gunneridae</taxon>
        <taxon>Pentapetalae</taxon>
        <taxon>asterids</taxon>
        <taxon>campanulids</taxon>
        <taxon>Asterales</taxon>
        <taxon>Asteraceae</taxon>
        <taxon>Asteroideae</taxon>
        <taxon>Anthemideae</taxon>
        <taxon>Artemisiinae</taxon>
        <taxon>Artemisia</taxon>
    </lineage>
</organism>
<dbReference type="Proteomes" id="UP000245207">
    <property type="component" value="Unassembled WGS sequence"/>
</dbReference>
<gene>
    <name evidence="2" type="ORF">CTI12_AA412550</name>
</gene>
<reference evidence="2 3" key="1">
    <citation type="journal article" date="2018" name="Mol. Plant">
        <title>The genome of Artemisia annua provides insight into the evolution of Asteraceae family and artemisinin biosynthesis.</title>
        <authorList>
            <person name="Shen Q."/>
            <person name="Zhang L."/>
            <person name="Liao Z."/>
            <person name="Wang S."/>
            <person name="Yan T."/>
            <person name="Shi P."/>
            <person name="Liu M."/>
            <person name="Fu X."/>
            <person name="Pan Q."/>
            <person name="Wang Y."/>
            <person name="Lv Z."/>
            <person name="Lu X."/>
            <person name="Zhang F."/>
            <person name="Jiang W."/>
            <person name="Ma Y."/>
            <person name="Chen M."/>
            <person name="Hao X."/>
            <person name="Li L."/>
            <person name="Tang Y."/>
            <person name="Lv G."/>
            <person name="Zhou Y."/>
            <person name="Sun X."/>
            <person name="Brodelius P.E."/>
            <person name="Rose J.K.C."/>
            <person name="Tang K."/>
        </authorList>
    </citation>
    <scope>NUCLEOTIDE SEQUENCE [LARGE SCALE GENOMIC DNA]</scope>
    <source>
        <strain evidence="3">cv. Huhao1</strain>
        <tissue evidence="2">Leaf</tissue>
    </source>
</reference>
<name>A0A2U1M786_ARTAN</name>